<dbReference type="EMBL" id="LGRX02001594">
    <property type="protein sequence ID" value="KAK3285866.1"/>
    <property type="molecule type" value="Genomic_DNA"/>
</dbReference>
<reference evidence="2 3" key="1">
    <citation type="journal article" date="2015" name="Genome Biol. Evol.">
        <title>Comparative Genomics of a Bacterivorous Green Alga Reveals Evolutionary Causalities and Consequences of Phago-Mixotrophic Mode of Nutrition.</title>
        <authorList>
            <person name="Burns J.A."/>
            <person name="Paasch A."/>
            <person name="Narechania A."/>
            <person name="Kim E."/>
        </authorList>
    </citation>
    <scope>NUCLEOTIDE SEQUENCE [LARGE SCALE GENOMIC DNA]</scope>
    <source>
        <strain evidence="2 3">PLY_AMNH</strain>
    </source>
</reference>
<protein>
    <submittedName>
        <fullName evidence="2">Uncharacterized protein</fullName>
    </submittedName>
</protein>
<comment type="caution">
    <text evidence="2">The sequence shown here is derived from an EMBL/GenBank/DDBJ whole genome shotgun (WGS) entry which is preliminary data.</text>
</comment>
<gene>
    <name evidence="2" type="ORF">CYMTET_6541</name>
</gene>
<name>A0AAE0GXD5_9CHLO</name>
<dbReference type="Proteomes" id="UP001190700">
    <property type="component" value="Unassembled WGS sequence"/>
</dbReference>
<accession>A0AAE0GXD5</accession>
<evidence type="ECO:0000256" key="1">
    <source>
        <dbReference type="SAM" id="MobiDB-lite"/>
    </source>
</evidence>
<dbReference type="AlphaFoldDB" id="A0AAE0GXD5"/>
<feature type="region of interest" description="Disordered" evidence="1">
    <location>
        <begin position="26"/>
        <end position="73"/>
    </location>
</feature>
<feature type="compositionally biased region" description="Gly residues" evidence="1">
    <location>
        <begin position="28"/>
        <end position="68"/>
    </location>
</feature>
<evidence type="ECO:0000313" key="3">
    <source>
        <dbReference type="Proteomes" id="UP001190700"/>
    </source>
</evidence>
<evidence type="ECO:0000313" key="2">
    <source>
        <dbReference type="EMBL" id="KAK3285866.1"/>
    </source>
</evidence>
<keyword evidence="3" id="KW-1185">Reference proteome</keyword>
<sequence>MEEAAPEVEVVVMEEAEAGAEVMEEAEVGGGGGGGGGCGGGGDGGGREGGSGGDAGGGGVEGDGGGGEFESAHGSRAASVLRRRVSCEPSFAQRFNAQSSLAYSTFSPVNSTFLAILPFTVPSGDCSMATITIESTLSTSVPAYMGSSSVQRRRSVEVKSRLAVWNLRFSWTYSKTVKREDRVRSVVKVLWAI</sequence>
<proteinExistence type="predicted"/>
<organism evidence="2 3">
    <name type="scientific">Cymbomonas tetramitiformis</name>
    <dbReference type="NCBI Taxonomy" id="36881"/>
    <lineage>
        <taxon>Eukaryota</taxon>
        <taxon>Viridiplantae</taxon>
        <taxon>Chlorophyta</taxon>
        <taxon>Pyramimonadophyceae</taxon>
        <taxon>Pyramimonadales</taxon>
        <taxon>Pyramimonadaceae</taxon>
        <taxon>Cymbomonas</taxon>
    </lineage>
</organism>